<proteinExistence type="predicted"/>
<accession>A0A1W1Y116</accession>
<evidence type="ECO:0000256" key="1">
    <source>
        <dbReference type="ARBA" id="ARBA00022636"/>
    </source>
</evidence>
<evidence type="ECO:0000259" key="4">
    <source>
        <dbReference type="Pfam" id="PF07317"/>
    </source>
</evidence>
<dbReference type="Gene3D" id="2.30.110.10">
    <property type="entry name" value="Electron Transport, Fmn-binding Protein, Chain A"/>
    <property type="match status" value="1"/>
</dbReference>
<evidence type="ECO:0000256" key="3">
    <source>
        <dbReference type="ARBA" id="ARBA00023143"/>
    </source>
</evidence>
<dbReference type="AlphaFoldDB" id="A0A1W1Y116"/>
<dbReference type="Pfam" id="PF07317">
    <property type="entry name" value="PilZN"/>
    <property type="match status" value="1"/>
</dbReference>
<keyword evidence="5" id="KW-0282">Flagellum</keyword>
<dbReference type="InterPro" id="IPR012349">
    <property type="entry name" value="Split_barrel_FMN-bd"/>
</dbReference>
<dbReference type="GO" id="GO:0000166">
    <property type="term" value="F:nucleotide binding"/>
    <property type="evidence" value="ECO:0007669"/>
    <property type="project" value="UniProtKB-KW"/>
</dbReference>
<evidence type="ECO:0000256" key="2">
    <source>
        <dbReference type="ARBA" id="ARBA00022741"/>
    </source>
</evidence>
<dbReference type="Proteomes" id="UP000192761">
    <property type="component" value="Unassembled WGS sequence"/>
</dbReference>
<keyword evidence="5" id="KW-0969">Cilium</keyword>
<evidence type="ECO:0000313" key="5">
    <source>
        <dbReference type="EMBL" id="SMC29900.1"/>
    </source>
</evidence>
<keyword evidence="5" id="KW-0966">Cell projection</keyword>
<dbReference type="Gene3D" id="2.40.10.220">
    <property type="entry name" value="predicted glycosyltransferase like domains"/>
    <property type="match status" value="1"/>
</dbReference>
<dbReference type="OrthoDB" id="5572581at2"/>
<feature type="domain" description="Type III secretion system flagellar brake protein YcgR PilZN" evidence="4">
    <location>
        <begin position="18"/>
        <end position="121"/>
    </location>
</feature>
<dbReference type="STRING" id="1121001.SAMN02745857_04242"/>
<keyword evidence="2" id="KW-0547">Nucleotide-binding</keyword>
<reference evidence="5 6" key="1">
    <citation type="submission" date="2017-04" db="EMBL/GenBank/DDBJ databases">
        <authorList>
            <person name="Afonso C.L."/>
            <person name="Miller P.J."/>
            <person name="Scott M.A."/>
            <person name="Spackman E."/>
            <person name="Goraichik I."/>
            <person name="Dimitrov K.M."/>
            <person name="Suarez D.L."/>
            <person name="Swayne D.E."/>
        </authorList>
    </citation>
    <scope>NUCLEOTIDE SEQUENCE [LARGE SCALE GENOMIC DNA]</scope>
    <source>
        <strain evidence="5 6">DSM 23236</strain>
    </source>
</reference>
<dbReference type="RefSeq" id="WP_084093142.1">
    <property type="nucleotide sequence ID" value="NZ_FWXD01000050.1"/>
</dbReference>
<organism evidence="5 6">
    <name type="scientific">Andreprevotia lacus DSM 23236</name>
    <dbReference type="NCBI Taxonomy" id="1121001"/>
    <lineage>
        <taxon>Bacteria</taxon>
        <taxon>Pseudomonadati</taxon>
        <taxon>Pseudomonadota</taxon>
        <taxon>Betaproteobacteria</taxon>
        <taxon>Neisseriales</taxon>
        <taxon>Chitinibacteraceae</taxon>
        <taxon>Andreprevotia</taxon>
    </lineage>
</organism>
<dbReference type="InterPro" id="IPR009926">
    <property type="entry name" value="T3SS_YcgR_PilZN"/>
</dbReference>
<keyword evidence="3" id="KW-0975">Bacterial flagellum</keyword>
<keyword evidence="6" id="KW-1185">Reference proteome</keyword>
<sequence>MQQHPSLEPYLLQDPSPYLLHDAVEIDYLLSQLAQQRDPLCLYPYLRREPFFISALLGVSAQYLWFDPSIKHETNAVLLQHGLMCVGVVHQVKIQFGDTRCDQVDHEGHPALRIARPQALMQLQRRDHYRHDVPGSEHLTCRSGDGQFWQVDDISTDGIGLLGHEGMDESRILQLASLHGCQIELPGHGTLLCTLHIRTHRTLTLRSGQQVLRLGCTFADMDPKAQTLLCNYLAAIQRRRLKQERG</sequence>
<name>A0A1W1Y116_9NEIS</name>
<dbReference type="EMBL" id="FWXD01000050">
    <property type="protein sequence ID" value="SMC29900.1"/>
    <property type="molecule type" value="Genomic_DNA"/>
</dbReference>
<gene>
    <name evidence="5" type="ORF">SAMN02745857_04242</name>
</gene>
<keyword evidence="1" id="KW-0973">c-di-GMP</keyword>
<evidence type="ECO:0000313" key="6">
    <source>
        <dbReference type="Proteomes" id="UP000192761"/>
    </source>
</evidence>
<protein>
    <submittedName>
        <fullName evidence="5">C-di-GMP-binding flagellar brake protein YcgR, contains PilZNR and PilZ domains</fullName>
    </submittedName>
</protein>